<proteinExistence type="predicted"/>
<keyword evidence="3" id="KW-1185">Reference proteome</keyword>
<reference evidence="2 3" key="1">
    <citation type="submission" date="2024-09" db="EMBL/GenBank/DDBJ databases">
        <authorList>
            <person name="Sun Q."/>
            <person name="Mori K."/>
        </authorList>
    </citation>
    <scope>NUCLEOTIDE SEQUENCE [LARGE SCALE GENOMIC DNA]</scope>
    <source>
        <strain evidence="2 3">CCM 7609</strain>
    </source>
</reference>
<name>A0ABV5FVM7_9MICC</name>
<dbReference type="EMBL" id="JBHMFI010000001">
    <property type="protein sequence ID" value="MFB9070748.1"/>
    <property type="molecule type" value="Genomic_DNA"/>
</dbReference>
<sequence length="48" mass="4648">MPGRLPAGAAAVDPAVAMVTVRGSHPALSGRHSGASQPTPGFPSAGVR</sequence>
<accession>A0ABV5FVM7</accession>
<dbReference type="Proteomes" id="UP001589575">
    <property type="component" value="Unassembled WGS sequence"/>
</dbReference>
<evidence type="ECO:0000313" key="2">
    <source>
        <dbReference type="EMBL" id="MFB9070748.1"/>
    </source>
</evidence>
<protein>
    <submittedName>
        <fullName evidence="2">Uncharacterized protein</fullName>
    </submittedName>
</protein>
<gene>
    <name evidence="2" type="ORF">ACFFX0_05885</name>
</gene>
<evidence type="ECO:0000256" key="1">
    <source>
        <dbReference type="SAM" id="MobiDB-lite"/>
    </source>
</evidence>
<evidence type="ECO:0000313" key="3">
    <source>
        <dbReference type="Proteomes" id="UP001589575"/>
    </source>
</evidence>
<feature type="region of interest" description="Disordered" evidence="1">
    <location>
        <begin position="23"/>
        <end position="48"/>
    </location>
</feature>
<comment type="caution">
    <text evidence="2">The sequence shown here is derived from an EMBL/GenBank/DDBJ whole genome shotgun (WGS) entry which is preliminary data.</text>
</comment>
<organism evidence="2 3">
    <name type="scientific">Citricoccus parietis</name>
    <dbReference type="NCBI Taxonomy" id="592307"/>
    <lineage>
        <taxon>Bacteria</taxon>
        <taxon>Bacillati</taxon>
        <taxon>Actinomycetota</taxon>
        <taxon>Actinomycetes</taxon>
        <taxon>Micrococcales</taxon>
        <taxon>Micrococcaceae</taxon>
        <taxon>Citricoccus</taxon>
    </lineage>
</organism>